<dbReference type="AlphaFoldDB" id="A0A0E9XFJ1"/>
<protein>
    <submittedName>
        <fullName evidence="2">Uncharacterized protein</fullName>
    </submittedName>
</protein>
<reference evidence="2" key="1">
    <citation type="submission" date="2014-11" db="EMBL/GenBank/DDBJ databases">
        <authorList>
            <person name="Amaro Gonzalez C."/>
        </authorList>
    </citation>
    <scope>NUCLEOTIDE SEQUENCE</scope>
</reference>
<sequence length="45" mass="4870">MGNKNEVNLEVSDPILPSRKKASDQRHLTGGGRFLSNEITGGRSC</sequence>
<reference evidence="2" key="2">
    <citation type="journal article" date="2015" name="Fish Shellfish Immunol.">
        <title>Early steps in the European eel (Anguilla anguilla)-Vibrio vulnificus interaction in the gills: Role of the RtxA13 toxin.</title>
        <authorList>
            <person name="Callol A."/>
            <person name="Pajuelo D."/>
            <person name="Ebbesson L."/>
            <person name="Teles M."/>
            <person name="MacKenzie S."/>
            <person name="Amaro C."/>
        </authorList>
    </citation>
    <scope>NUCLEOTIDE SEQUENCE</scope>
</reference>
<dbReference type="EMBL" id="GBXM01007957">
    <property type="protein sequence ID" value="JAI00621.1"/>
    <property type="molecule type" value="Transcribed_RNA"/>
</dbReference>
<proteinExistence type="predicted"/>
<accession>A0A0E9XFJ1</accession>
<evidence type="ECO:0000313" key="2">
    <source>
        <dbReference type="EMBL" id="JAI00621.1"/>
    </source>
</evidence>
<feature type="region of interest" description="Disordered" evidence="1">
    <location>
        <begin position="1"/>
        <end position="45"/>
    </location>
</feature>
<evidence type="ECO:0000256" key="1">
    <source>
        <dbReference type="SAM" id="MobiDB-lite"/>
    </source>
</evidence>
<organism evidence="2">
    <name type="scientific">Anguilla anguilla</name>
    <name type="common">European freshwater eel</name>
    <name type="synonym">Muraena anguilla</name>
    <dbReference type="NCBI Taxonomy" id="7936"/>
    <lineage>
        <taxon>Eukaryota</taxon>
        <taxon>Metazoa</taxon>
        <taxon>Chordata</taxon>
        <taxon>Craniata</taxon>
        <taxon>Vertebrata</taxon>
        <taxon>Euteleostomi</taxon>
        <taxon>Actinopterygii</taxon>
        <taxon>Neopterygii</taxon>
        <taxon>Teleostei</taxon>
        <taxon>Anguilliformes</taxon>
        <taxon>Anguillidae</taxon>
        <taxon>Anguilla</taxon>
    </lineage>
</organism>
<name>A0A0E9XFJ1_ANGAN</name>